<dbReference type="GO" id="GO:0046983">
    <property type="term" value="F:protein dimerization activity"/>
    <property type="evidence" value="ECO:0007669"/>
    <property type="project" value="InterPro"/>
</dbReference>
<dbReference type="GO" id="GO:0003677">
    <property type="term" value="F:DNA binding"/>
    <property type="evidence" value="ECO:0007669"/>
    <property type="project" value="UniProtKB-KW"/>
</dbReference>
<organism evidence="7">
    <name type="scientific">Salix viminalis</name>
    <name type="common">Common osier</name>
    <name type="synonym">Basket willow</name>
    <dbReference type="NCBI Taxonomy" id="40686"/>
    <lineage>
        <taxon>Eukaryota</taxon>
        <taxon>Viridiplantae</taxon>
        <taxon>Streptophyta</taxon>
        <taxon>Embryophyta</taxon>
        <taxon>Tracheophyta</taxon>
        <taxon>Spermatophyta</taxon>
        <taxon>Magnoliopsida</taxon>
        <taxon>eudicotyledons</taxon>
        <taxon>Gunneridae</taxon>
        <taxon>Pentapetalae</taxon>
        <taxon>rosids</taxon>
        <taxon>fabids</taxon>
        <taxon>Malpighiales</taxon>
        <taxon>Salicaceae</taxon>
        <taxon>Saliceae</taxon>
        <taxon>Salix</taxon>
    </lineage>
</organism>
<sequence length="61" mass="7194">MTRKKIQIKKLDSTTARQITISKRRKRAFQESLQTLNFMRCRDCSHEVAQMNEHEGGAMRV</sequence>
<gene>
    <name evidence="7" type="ORF">SVIM_LOCUS465560</name>
</gene>
<evidence type="ECO:0000259" key="6">
    <source>
        <dbReference type="PROSITE" id="PS50066"/>
    </source>
</evidence>
<dbReference type="EMBL" id="CAADRP010002140">
    <property type="protein sequence ID" value="VFU61914.1"/>
    <property type="molecule type" value="Genomic_DNA"/>
</dbReference>
<evidence type="ECO:0000256" key="3">
    <source>
        <dbReference type="ARBA" id="ARBA00023125"/>
    </source>
</evidence>
<reference evidence="7" key="1">
    <citation type="submission" date="2019-03" db="EMBL/GenBank/DDBJ databases">
        <authorList>
            <person name="Mank J."/>
            <person name="Almeida P."/>
        </authorList>
    </citation>
    <scope>NUCLEOTIDE SEQUENCE</scope>
    <source>
        <strain evidence="7">78183</strain>
    </source>
</reference>
<keyword evidence="4" id="KW-0804">Transcription</keyword>
<evidence type="ECO:0000256" key="1">
    <source>
        <dbReference type="ARBA" id="ARBA00004123"/>
    </source>
</evidence>
<keyword evidence="3" id="KW-0238">DNA-binding</keyword>
<name>A0A6N2NJ60_SALVM</name>
<keyword evidence="5" id="KW-0539">Nucleus</keyword>
<dbReference type="SUPFAM" id="SSF55455">
    <property type="entry name" value="SRF-like"/>
    <property type="match status" value="1"/>
</dbReference>
<keyword evidence="2" id="KW-0805">Transcription regulation</keyword>
<dbReference type="InterPro" id="IPR002100">
    <property type="entry name" value="TF_MADSbox"/>
</dbReference>
<evidence type="ECO:0000256" key="2">
    <source>
        <dbReference type="ARBA" id="ARBA00023015"/>
    </source>
</evidence>
<feature type="domain" description="MADS-box" evidence="6">
    <location>
        <begin position="1"/>
        <end position="34"/>
    </location>
</feature>
<protein>
    <recommendedName>
        <fullName evidence="6">MADS-box domain-containing protein</fullName>
    </recommendedName>
</protein>
<dbReference type="PROSITE" id="PS50066">
    <property type="entry name" value="MADS_BOX_2"/>
    <property type="match status" value="1"/>
</dbReference>
<dbReference type="InterPro" id="IPR036879">
    <property type="entry name" value="TF_MADSbox_sf"/>
</dbReference>
<evidence type="ECO:0000313" key="7">
    <source>
        <dbReference type="EMBL" id="VFU61914.1"/>
    </source>
</evidence>
<evidence type="ECO:0000256" key="5">
    <source>
        <dbReference type="ARBA" id="ARBA00023242"/>
    </source>
</evidence>
<evidence type="ECO:0000256" key="4">
    <source>
        <dbReference type="ARBA" id="ARBA00023163"/>
    </source>
</evidence>
<comment type="subcellular location">
    <subcellularLocation>
        <location evidence="1">Nucleus</location>
    </subcellularLocation>
</comment>
<dbReference type="AlphaFoldDB" id="A0A6N2NJ60"/>
<accession>A0A6N2NJ60</accession>
<dbReference type="GO" id="GO:0005634">
    <property type="term" value="C:nucleus"/>
    <property type="evidence" value="ECO:0007669"/>
    <property type="project" value="UniProtKB-SubCell"/>
</dbReference>
<proteinExistence type="predicted"/>